<protein>
    <submittedName>
        <fullName evidence="1">Uncharacterized protein</fullName>
    </submittedName>
</protein>
<evidence type="ECO:0000313" key="1">
    <source>
        <dbReference type="EMBL" id="KIK77662.1"/>
    </source>
</evidence>
<accession>A0A0D0C3B7</accession>
<reference evidence="1 2" key="1">
    <citation type="submission" date="2014-04" db="EMBL/GenBank/DDBJ databases">
        <authorList>
            <consortium name="DOE Joint Genome Institute"/>
            <person name="Kuo A."/>
            <person name="Kohler A."/>
            <person name="Jargeat P."/>
            <person name="Nagy L.G."/>
            <person name="Floudas D."/>
            <person name="Copeland A."/>
            <person name="Barry K.W."/>
            <person name="Cichocki N."/>
            <person name="Veneault-Fourrey C."/>
            <person name="LaButti K."/>
            <person name="Lindquist E.A."/>
            <person name="Lipzen A."/>
            <person name="Lundell T."/>
            <person name="Morin E."/>
            <person name="Murat C."/>
            <person name="Sun H."/>
            <person name="Tunlid A."/>
            <person name="Henrissat B."/>
            <person name="Grigoriev I.V."/>
            <person name="Hibbett D.S."/>
            <person name="Martin F."/>
            <person name="Nordberg H.P."/>
            <person name="Cantor M.N."/>
            <person name="Hua S.X."/>
        </authorList>
    </citation>
    <scope>NUCLEOTIDE SEQUENCE [LARGE SCALE GENOMIC DNA]</scope>
    <source>
        <strain evidence="1 2">Ve08.2h10</strain>
    </source>
</reference>
<gene>
    <name evidence="1" type="ORF">PAXRUDRAFT_367967</name>
</gene>
<name>A0A0D0C3B7_9AGAM</name>
<organism evidence="1 2">
    <name type="scientific">Paxillus rubicundulus Ve08.2h10</name>
    <dbReference type="NCBI Taxonomy" id="930991"/>
    <lineage>
        <taxon>Eukaryota</taxon>
        <taxon>Fungi</taxon>
        <taxon>Dikarya</taxon>
        <taxon>Basidiomycota</taxon>
        <taxon>Agaricomycotina</taxon>
        <taxon>Agaricomycetes</taxon>
        <taxon>Agaricomycetidae</taxon>
        <taxon>Boletales</taxon>
        <taxon>Paxilineae</taxon>
        <taxon>Paxillaceae</taxon>
        <taxon>Paxillus</taxon>
    </lineage>
</organism>
<dbReference type="Proteomes" id="UP000054538">
    <property type="component" value="Unassembled WGS sequence"/>
</dbReference>
<keyword evidence="2" id="KW-1185">Reference proteome</keyword>
<sequence length="102" mass="11324">MLQSTYSRYLPAGCVAPRTPNSRNQRNLHHVRKAYKILAFEFIGVNTVLESTSCLLAQTAIIFRHVSRPCNGRRSGTIAIHIHTASGTRLWLACTNVCATGR</sequence>
<dbReference type="InParanoid" id="A0A0D0C3B7"/>
<reference evidence="2" key="2">
    <citation type="submission" date="2015-01" db="EMBL/GenBank/DDBJ databases">
        <title>Evolutionary Origins and Diversification of the Mycorrhizal Mutualists.</title>
        <authorList>
            <consortium name="DOE Joint Genome Institute"/>
            <consortium name="Mycorrhizal Genomics Consortium"/>
            <person name="Kohler A."/>
            <person name="Kuo A."/>
            <person name="Nagy L.G."/>
            <person name="Floudas D."/>
            <person name="Copeland A."/>
            <person name="Barry K.W."/>
            <person name="Cichocki N."/>
            <person name="Veneault-Fourrey C."/>
            <person name="LaButti K."/>
            <person name="Lindquist E.A."/>
            <person name="Lipzen A."/>
            <person name="Lundell T."/>
            <person name="Morin E."/>
            <person name="Murat C."/>
            <person name="Riley R."/>
            <person name="Ohm R."/>
            <person name="Sun H."/>
            <person name="Tunlid A."/>
            <person name="Henrissat B."/>
            <person name="Grigoriev I.V."/>
            <person name="Hibbett D.S."/>
            <person name="Martin F."/>
        </authorList>
    </citation>
    <scope>NUCLEOTIDE SEQUENCE [LARGE SCALE GENOMIC DNA]</scope>
    <source>
        <strain evidence="2">Ve08.2h10</strain>
    </source>
</reference>
<dbReference type="AlphaFoldDB" id="A0A0D0C3B7"/>
<dbReference type="HOGENOM" id="CLU_2278347_0_0_1"/>
<evidence type="ECO:0000313" key="2">
    <source>
        <dbReference type="Proteomes" id="UP000054538"/>
    </source>
</evidence>
<dbReference type="EMBL" id="KN826886">
    <property type="protein sequence ID" value="KIK77662.1"/>
    <property type="molecule type" value="Genomic_DNA"/>
</dbReference>
<proteinExistence type="predicted"/>